<feature type="domain" description="Major facilitator superfamily (MFS) profile" evidence="5">
    <location>
        <begin position="10"/>
        <end position="394"/>
    </location>
</feature>
<evidence type="ECO:0000256" key="3">
    <source>
        <dbReference type="ARBA" id="ARBA00023136"/>
    </source>
</evidence>
<feature type="transmembrane region" description="Helical" evidence="4">
    <location>
        <begin position="135"/>
        <end position="156"/>
    </location>
</feature>
<feature type="transmembrane region" description="Helical" evidence="4">
    <location>
        <begin position="168"/>
        <end position="188"/>
    </location>
</feature>
<keyword evidence="3 4" id="KW-0472">Membrane</keyword>
<dbReference type="InterPro" id="IPR020846">
    <property type="entry name" value="MFS_dom"/>
</dbReference>
<feature type="transmembrane region" description="Helical" evidence="4">
    <location>
        <begin position="304"/>
        <end position="327"/>
    </location>
</feature>
<dbReference type="PANTHER" id="PTHR11360:SF284">
    <property type="entry name" value="EG:103B4.3 PROTEIN-RELATED"/>
    <property type="match status" value="1"/>
</dbReference>
<comment type="caution">
    <text evidence="6">The sequence shown here is derived from an EMBL/GenBank/DDBJ whole genome shotgun (WGS) entry which is preliminary data.</text>
</comment>
<feature type="transmembrane region" description="Helical" evidence="4">
    <location>
        <begin position="339"/>
        <end position="362"/>
    </location>
</feature>
<dbReference type="Pfam" id="PF07690">
    <property type="entry name" value="MFS_1"/>
    <property type="match status" value="1"/>
</dbReference>
<feature type="transmembrane region" description="Helical" evidence="4">
    <location>
        <begin position="250"/>
        <end position="269"/>
    </location>
</feature>
<feature type="transmembrane region" description="Helical" evidence="4">
    <location>
        <begin position="7"/>
        <end position="30"/>
    </location>
</feature>
<feature type="transmembrane region" description="Helical" evidence="4">
    <location>
        <begin position="77"/>
        <end position="95"/>
    </location>
</feature>
<dbReference type="Gene3D" id="1.20.1250.20">
    <property type="entry name" value="MFS general substrate transporter like domains"/>
    <property type="match status" value="2"/>
</dbReference>
<evidence type="ECO:0000313" key="6">
    <source>
        <dbReference type="EMBL" id="NTC29346.1"/>
    </source>
</evidence>
<dbReference type="AlphaFoldDB" id="A0AA44F669"/>
<feature type="transmembrane region" description="Helical" evidence="4">
    <location>
        <begin position="216"/>
        <end position="238"/>
    </location>
</feature>
<evidence type="ECO:0000256" key="4">
    <source>
        <dbReference type="SAM" id="Phobius"/>
    </source>
</evidence>
<reference evidence="6" key="1">
    <citation type="journal article" date="2020" name="Science">
        <title>Unexpected conservation and global transmission of agrobacterial virulence plasmids.</title>
        <authorList>
            <person name="Weisberg A.J."/>
            <person name="Davis E.W. 2nd"/>
            <person name="Tabima J."/>
            <person name="Belcher M.S."/>
            <person name="Miller M."/>
            <person name="Kuo C.H."/>
            <person name="Loper J.E."/>
            <person name="Grunwald N.J."/>
            <person name="Putnam M.L."/>
            <person name="Chang J.H."/>
        </authorList>
    </citation>
    <scope>NUCLEOTIDE SEQUENCE</scope>
    <source>
        <strain evidence="6">17-1853-1a</strain>
    </source>
</reference>
<feature type="transmembrane region" description="Helical" evidence="4">
    <location>
        <begin position="50"/>
        <end position="70"/>
    </location>
</feature>
<dbReference type="InterPro" id="IPR011701">
    <property type="entry name" value="MFS"/>
</dbReference>
<dbReference type="CDD" id="cd17355">
    <property type="entry name" value="MFS_YcxA_like"/>
    <property type="match status" value="1"/>
</dbReference>
<dbReference type="PROSITE" id="PS50850">
    <property type="entry name" value="MFS"/>
    <property type="match status" value="1"/>
</dbReference>
<name>A0AA44F669_AGRTU</name>
<dbReference type="PANTHER" id="PTHR11360">
    <property type="entry name" value="MONOCARBOXYLATE TRANSPORTER"/>
    <property type="match status" value="1"/>
</dbReference>
<accession>A0AA44F669</accession>
<gene>
    <name evidence="6" type="ORF">G6M46_14450</name>
</gene>
<keyword evidence="2 4" id="KW-1133">Transmembrane helix</keyword>
<evidence type="ECO:0000313" key="7">
    <source>
        <dbReference type="Proteomes" id="UP000702952"/>
    </source>
</evidence>
<keyword evidence="1 4" id="KW-0812">Transmembrane</keyword>
<proteinExistence type="predicted"/>
<sequence>MARANNAWWVVFAATIGLIVGNGPILQFAYGVFLRPLTEEFRVDRATLSTAILVGFIATGLSTLVVGRLVDRYGIRAVVLPSIVLFALSIAALSLSPASPAFFIALYGVAGVFAGGQTPLPYAKAVAGSFDRRRGLALGIAMTGVGIGTILIPQLAQYLISLLGWRGAYVGLGMAVFLIAFPPVYLFLRDPVAAVQKANGEVAGLTAIQATRTPQFWSLAFIFFALVCVPAGVIAHIVPILTDQGISPQIATSAISAAGVALIVGRLIAGYMLDRIWAPYVTLFFIFIPMMGLGLLFLPITPTVAVAATICVGLGLGAEVDLIAFMIARYFGFRSFGEIYGYLFAVFTFGSGLGPFLMGLSFSKTGAYSTAIVVMTVGLMIAACLVLLLGPYRYANLLKHEIETEA</sequence>
<evidence type="ECO:0000259" key="5">
    <source>
        <dbReference type="PROSITE" id="PS50850"/>
    </source>
</evidence>
<dbReference type="RefSeq" id="WP_065658875.1">
    <property type="nucleotide sequence ID" value="NZ_CP123840.1"/>
</dbReference>
<feature type="transmembrane region" description="Helical" evidence="4">
    <location>
        <begin position="368"/>
        <end position="389"/>
    </location>
</feature>
<protein>
    <submittedName>
        <fullName evidence="6">MFS transporter</fullName>
    </submittedName>
</protein>
<dbReference type="GO" id="GO:0022857">
    <property type="term" value="F:transmembrane transporter activity"/>
    <property type="evidence" value="ECO:0007669"/>
    <property type="project" value="InterPro"/>
</dbReference>
<dbReference type="InterPro" id="IPR050327">
    <property type="entry name" value="Proton-linked_MCT"/>
</dbReference>
<dbReference type="InterPro" id="IPR036259">
    <property type="entry name" value="MFS_trans_sf"/>
</dbReference>
<dbReference type="Proteomes" id="UP000702952">
    <property type="component" value="Unassembled WGS sequence"/>
</dbReference>
<dbReference type="SUPFAM" id="SSF103473">
    <property type="entry name" value="MFS general substrate transporter"/>
    <property type="match status" value="1"/>
</dbReference>
<feature type="transmembrane region" description="Helical" evidence="4">
    <location>
        <begin position="101"/>
        <end position="123"/>
    </location>
</feature>
<organism evidence="6 7">
    <name type="scientific">Agrobacterium tumefaciens</name>
    <dbReference type="NCBI Taxonomy" id="358"/>
    <lineage>
        <taxon>Bacteria</taxon>
        <taxon>Pseudomonadati</taxon>
        <taxon>Pseudomonadota</taxon>
        <taxon>Alphaproteobacteria</taxon>
        <taxon>Hyphomicrobiales</taxon>
        <taxon>Rhizobiaceae</taxon>
        <taxon>Rhizobium/Agrobacterium group</taxon>
        <taxon>Agrobacterium</taxon>
        <taxon>Agrobacterium tumefaciens complex</taxon>
    </lineage>
</organism>
<evidence type="ECO:0000256" key="2">
    <source>
        <dbReference type="ARBA" id="ARBA00022989"/>
    </source>
</evidence>
<evidence type="ECO:0000256" key="1">
    <source>
        <dbReference type="ARBA" id="ARBA00022692"/>
    </source>
</evidence>
<dbReference type="EMBL" id="JAAMAY010000024">
    <property type="protein sequence ID" value="NTC29346.1"/>
    <property type="molecule type" value="Genomic_DNA"/>
</dbReference>
<feature type="transmembrane region" description="Helical" evidence="4">
    <location>
        <begin position="276"/>
        <end position="298"/>
    </location>
</feature>